<dbReference type="AlphaFoldDB" id="A0A7S4FP62"/>
<dbReference type="EMBL" id="HBJA01050821">
    <property type="protein sequence ID" value="CAE0806865.1"/>
    <property type="molecule type" value="Transcribed_RNA"/>
</dbReference>
<organism evidence="2">
    <name type="scientific">Eutreptiella gymnastica</name>
    <dbReference type="NCBI Taxonomy" id="73025"/>
    <lineage>
        <taxon>Eukaryota</taxon>
        <taxon>Discoba</taxon>
        <taxon>Euglenozoa</taxon>
        <taxon>Euglenida</taxon>
        <taxon>Spirocuta</taxon>
        <taxon>Euglenophyceae</taxon>
        <taxon>Eutreptiales</taxon>
        <taxon>Eutreptiaceae</taxon>
        <taxon>Eutreptiella</taxon>
    </lineage>
</organism>
<gene>
    <name evidence="2" type="ORF">EGYM00163_LOCUS17993</name>
</gene>
<evidence type="ECO:0000256" key="1">
    <source>
        <dbReference type="SAM" id="MobiDB-lite"/>
    </source>
</evidence>
<reference evidence="2" key="1">
    <citation type="submission" date="2021-01" db="EMBL/GenBank/DDBJ databases">
        <authorList>
            <person name="Corre E."/>
            <person name="Pelletier E."/>
            <person name="Niang G."/>
            <person name="Scheremetjew M."/>
            <person name="Finn R."/>
            <person name="Kale V."/>
            <person name="Holt S."/>
            <person name="Cochrane G."/>
            <person name="Meng A."/>
            <person name="Brown T."/>
            <person name="Cohen L."/>
        </authorList>
    </citation>
    <scope>NUCLEOTIDE SEQUENCE</scope>
    <source>
        <strain evidence="2">CCMP1594</strain>
    </source>
</reference>
<name>A0A7S4FP62_9EUGL</name>
<proteinExistence type="predicted"/>
<sequence>MYQLAYSLSFYGQGVHRAQGLPTHPHPARLADSPVGSRASGILLADAPGVVVPQASTPNLIGKLPGRPRVLFCPCWWAYQQLQVPGVHVQPPWPPPGGDGRPSSMGSASGSAGGGCRGSGTLCNASLPAQGKTRTWAVGASVQGVLAVCPPQSCRLACGGPHSPTQHSEDYDAELLDVRGAASGGCGRTVYKLWNMGAALYGLANYP</sequence>
<evidence type="ECO:0000313" key="2">
    <source>
        <dbReference type="EMBL" id="CAE0806865.1"/>
    </source>
</evidence>
<feature type="region of interest" description="Disordered" evidence="1">
    <location>
        <begin position="89"/>
        <end position="113"/>
    </location>
</feature>
<feature type="compositionally biased region" description="Low complexity" evidence="1">
    <location>
        <begin position="101"/>
        <end position="110"/>
    </location>
</feature>
<protein>
    <submittedName>
        <fullName evidence="2">Uncharacterized protein</fullName>
    </submittedName>
</protein>
<accession>A0A7S4FP62</accession>